<evidence type="ECO:0000256" key="10">
    <source>
        <dbReference type="ARBA" id="ARBA00049432"/>
    </source>
</evidence>
<keyword evidence="2" id="KW-0328">Glycosyltransferase</keyword>
<dbReference type="OrthoDB" id="1892506at2759"/>
<dbReference type="AlphaFoldDB" id="A0A9W7AKJ9"/>
<evidence type="ECO:0000256" key="8">
    <source>
        <dbReference type="ARBA" id="ARBA00042574"/>
    </source>
</evidence>
<keyword evidence="13" id="KW-1185">Reference proteome</keyword>
<keyword evidence="3" id="KW-0808">Transferase</keyword>
<comment type="catalytic activity">
    <reaction evidence="10">
        <text>L-threonyl-[protein] + UDP-N-acetyl-alpha-D-glucosamine = 3-O-(N-acetyl-beta-D-glucosaminyl)-L-threonyl-[protein] + UDP + H(+)</text>
        <dbReference type="Rhea" id="RHEA:48908"/>
        <dbReference type="Rhea" id="RHEA-COMP:11060"/>
        <dbReference type="Rhea" id="RHEA-COMP:12252"/>
        <dbReference type="ChEBI" id="CHEBI:15378"/>
        <dbReference type="ChEBI" id="CHEBI:30013"/>
        <dbReference type="ChEBI" id="CHEBI:57705"/>
        <dbReference type="ChEBI" id="CHEBI:58223"/>
        <dbReference type="ChEBI" id="CHEBI:90840"/>
        <dbReference type="EC" id="2.4.1.255"/>
    </reaction>
</comment>
<evidence type="ECO:0000256" key="2">
    <source>
        <dbReference type="ARBA" id="ARBA00022676"/>
    </source>
</evidence>
<keyword evidence="6" id="KW-0325">Glycoprotein</keyword>
<evidence type="ECO:0000259" key="11">
    <source>
        <dbReference type="Pfam" id="PF04577"/>
    </source>
</evidence>
<dbReference type="GO" id="GO:0097363">
    <property type="term" value="F:protein O-acetylglucosaminyltransferase activity"/>
    <property type="evidence" value="ECO:0007669"/>
    <property type="project" value="UniProtKB-EC"/>
</dbReference>
<proteinExistence type="predicted"/>
<reference evidence="13" key="1">
    <citation type="journal article" date="2023" name="Commun. Biol.">
        <title>Genome analysis of Parmales, the sister group of diatoms, reveals the evolutionary specialization of diatoms from phago-mixotrophs to photoautotrophs.</title>
        <authorList>
            <person name="Ban H."/>
            <person name="Sato S."/>
            <person name="Yoshikawa S."/>
            <person name="Yamada K."/>
            <person name="Nakamura Y."/>
            <person name="Ichinomiya M."/>
            <person name="Sato N."/>
            <person name="Blanc-Mathieu R."/>
            <person name="Endo H."/>
            <person name="Kuwata A."/>
            <person name="Ogata H."/>
        </authorList>
    </citation>
    <scope>NUCLEOTIDE SEQUENCE [LARGE SCALE GENOMIC DNA]</scope>
    <source>
        <strain evidence="13">NIES 3700</strain>
    </source>
</reference>
<dbReference type="EMBL" id="BRXW01000613">
    <property type="protein sequence ID" value="GMH70029.1"/>
    <property type="molecule type" value="Genomic_DNA"/>
</dbReference>
<evidence type="ECO:0000256" key="7">
    <source>
        <dbReference type="ARBA" id="ARBA00040944"/>
    </source>
</evidence>
<accession>A0A9W7AKJ9</accession>
<evidence type="ECO:0000256" key="1">
    <source>
        <dbReference type="ARBA" id="ARBA00011970"/>
    </source>
</evidence>
<dbReference type="PANTHER" id="PTHR20961">
    <property type="entry name" value="GLYCOSYLTRANSFERASE"/>
    <property type="match status" value="1"/>
</dbReference>
<evidence type="ECO:0000256" key="5">
    <source>
        <dbReference type="ARBA" id="ARBA00022824"/>
    </source>
</evidence>
<evidence type="ECO:0000256" key="9">
    <source>
        <dbReference type="ARBA" id="ARBA00048317"/>
    </source>
</evidence>
<sequence>MRSQRRTTSSLSKLIILTVLLLLFLVTLINYNVNTPSPPPSSSSSSSNDVNYDSIVKKQEQVIIKLTEELELAKSYTVQNTASLQSSPPDTVPKTKYEALQSENLRLTSQLTFTPSHPPPSQYKLGHSSDSFPLTSTTESCDSRFGTGLIESFKNSPIDICTGGTSKLTCYGHKHPFNSKKQFFCIAQNFEIDFNKVKGTHGAKKNSRGNEQYHSFERGAVKADCEKVGWRDVGFEHHTNLALSSFIDNSPNENSAEIEKGITYLLMRDEDMENAFHSTADFINMEIVHGVVGVERSKVVLFDRQPDGPYYELIEKVFSEGELRRSSDFQGKTVKFEKLIFHLESPAGIIFPKIGQNQKSLECYNSILWRKYAARVLKAFNLYDVKPPIVPSLTLILRERTNEKNIGRVLDNKSEVINTIKKCTLCDTKIVDLAGMSYYDQIKIIRSTNVLIGVHGAGLMNIIFAAEEAVLVEIHPHYRQDRHFRVASRMSGKVYMPMRTKKRVTCHGSSDDVYVEIDEFERTLDGAVRIAREFNRGMSECGLVCREEVLAIDEGLEQEYGRLGVRKGSKGNMRFPCG</sequence>
<evidence type="ECO:0000313" key="13">
    <source>
        <dbReference type="Proteomes" id="UP001165122"/>
    </source>
</evidence>
<evidence type="ECO:0000256" key="4">
    <source>
        <dbReference type="ARBA" id="ARBA00022729"/>
    </source>
</evidence>
<dbReference type="InterPro" id="IPR049625">
    <property type="entry name" value="Glyco_transf_61_cat"/>
</dbReference>
<comment type="catalytic activity">
    <reaction evidence="9">
        <text>L-seryl-[protein] + UDP-N-acetyl-alpha-D-glucosamine = 3-O-(N-acetyl-beta-D-glucosaminyl)-L-seryl-[protein] + UDP + H(+)</text>
        <dbReference type="Rhea" id="RHEA:48904"/>
        <dbReference type="Rhea" id="RHEA-COMP:9863"/>
        <dbReference type="Rhea" id="RHEA-COMP:12251"/>
        <dbReference type="ChEBI" id="CHEBI:15378"/>
        <dbReference type="ChEBI" id="CHEBI:29999"/>
        <dbReference type="ChEBI" id="CHEBI:57705"/>
        <dbReference type="ChEBI" id="CHEBI:58223"/>
        <dbReference type="ChEBI" id="CHEBI:90838"/>
        <dbReference type="EC" id="2.4.1.255"/>
    </reaction>
</comment>
<dbReference type="EC" id="2.4.1.255" evidence="1"/>
<dbReference type="Proteomes" id="UP001165122">
    <property type="component" value="Unassembled WGS sequence"/>
</dbReference>
<keyword evidence="4" id="KW-0732">Signal</keyword>
<gene>
    <name evidence="12" type="ORF">TrLO_g14462</name>
</gene>
<protein>
    <recommendedName>
        <fullName evidence="7">EGF domain-specific O-linked N-acetylglucosamine transferase</fullName>
        <ecNumber evidence="1">2.4.1.255</ecNumber>
    </recommendedName>
    <alternativeName>
        <fullName evidence="8">Extracellular O-linked N-acetylglucosamine transferase</fullName>
    </alternativeName>
</protein>
<evidence type="ECO:0000313" key="12">
    <source>
        <dbReference type="EMBL" id="GMH70029.1"/>
    </source>
</evidence>
<feature type="domain" description="Glycosyltransferase 61 catalytic" evidence="11">
    <location>
        <begin position="358"/>
        <end position="472"/>
    </location>
</feature>
<organism evidence="12 13">
    <name type="scientific">Triparma laevis f. longispina</name>
    <dbReference type="NCBI Taxonomy" id="1714387"/>
    <lineage>
        <taxon>Eukaryota</taxon>
        <taxon>Sar</taxon>
        <taxon>Stramenopiles</taxon>
        <taxon>Ochrophyta</taxon>
        <taxon>Bolidophyceae</taxon>
        <taxon>Parmales</taxon>
        <taxon>Triparmaceae</taxon>
        <taxon>Triparma</taxon>
    </lineage>
</organism>
<keyword evidence="5" id="KW-0256">Endoplasmic reticulum</keyword>
<evidence type="ECO:0000256" key="6">
    <source>
        <dbReference type="ARBA" id="ARBA00023180"/>
    </source>
</evidence>
<dbReference type="InterPro" id="IPR007657">
    <property type="entry name" value="Glycosyltransferase_61"/>
</dbReference>
<comment type="caution">
    <text evidence="12">The sequence shown here is derived from an EMBL/GenBank/DDBJ whole genome shotgun (WGS) entry which is preliminary data.</text>
</comment>
<dbReference type="PANTHER" id="PTHR20961:SF148">
    <property type="entry name" value="EGF DOMAIN-SPECIFIC O-LINKED N-ACETYLGLUCOSAMINE TRANSFERASE"/>
    <property type="match status" value="1"/>
</dbReference>
<evidence type="ECO:0000256" key="3">
    <source>
        <dbReference type="ARBA" id="ARBA00022679"/>
    </source>
</evidence>
<dbReference type="Pfam" id="PF04577">
    <property type="entry name" value="Glyco_transf_61"/>
    <property type="match status" value="1"/>
</dbReference>
<name>A0A9W7AKJ9_9STRA</name>